<protein>
    <submittedName>
        <fullName evidence="2">Putative transposase</fullName>
    </submittedName>
</protein>
<evidence type="ECO:0000313" key="2">
    <source>
        <dbReference type="EMBL" id="MBB5035611.1"/>
    </source>
</evidence>
<dbReference type="SMART" id="SM01321">
    <property type="entry name" value="Y1_Tnp"/>
    <property type="match status" value="1"/>
</dbReference>
<dbReference type="Proteomes" id="UP000590740">
    <property type="component" value="Unassembled WGS sequence"/>
</dbReference>
<dbReference type="InterPro" id="IPR052715">
    <property type="entry name" value="RAYT_transposase"/>
</dbReference>
<dbReference type="PANTHER" id="PTHR36966">
    <property type="entry name" value="REP-ASSOCIATED TYROSINE TRANSPOSASE"/>
    <property type="match status" value="1"/>
</dbReference>
<proteinExistence type="predicted"/>
<sequence>MLRRSDQPPPWPHAPTHLLDATGIYFVTASTHLKQHHFRSPARLDVLQRGLLTVTHDFGWRLEAWAIFSNHYHFIAKTPPDAKDANSLPKMIRALHGPLSVWVNKLDEAPERQVWHNYRETLLTRQTSYFARLNYTHNNPVKHGLVSAARDYPWCSAAWFEKETPPAMMRAISRFKTDRLQVEDDFQPESEQ</sequence>
<dbReference type="Gene3D" id="3.30.70.1290">
    <property type="entry name" value="Transposase IS200-like"/>
    <property type="match status" value="1"/>
</dbReference>
<evidence type="ECO:0000259" key="1">
    <source>
        <dbReference type="SMART" id="SM01321"/>
    </source>
</evidence>
<dbReference type="GO" id="GO:0043565">
    <property type="term" value="F:sequence-specific DNA binding"/>
    <property type="evidence" value="ECO:0007669"/>
    <property type="project" value="TreeGrafter"/>
</dbReference>
<dbReference type="GO" id="GO:0004803">
    <property type="term" value="F:transposase activity"/>
    <property type="evidence" value="ECO:0007669"/>
    <property type="project" value="InterPro"/>
</dbReference>
<gene>
    <name evidence="2" type="ORF">HNQ65_005224</name>
</gene>
<dbReference type="EMBL" id="JACHIG010000020">
    <property type="protein sequence ID" value="MBB5035611.1"/>
    <property type="molecule type" value="Genomic_DNA"/>
</dbReference>
<accession>A0A7W7YG78</accession>
<dbReference type="NCBIfam" id="NF047646">
    <property type="entry name" value="REP_Tyr_transpos"/>
    <property type="match status" value="1"/>
</dbReference>
<organism evidence="2 3">
    <name type="scientific">Prosthecobacter vanneervenii</name>
    <dbReference type="NCBI Taxonomy" id="48466"/>
    <lineage>
        <taxon>Bacteria</taxon>
        <taxon>Pseudomonadati</taxon>
        <taxon>Verrucomicrobiota</taxon>
        <taxon>Verrucomicrobiia</taxon>
        <taxon>Verrucomicrobiales</taxon>
        <taxon>Verrucomicrobiaceae</taxon>
        <taxon>Prosthecobacter</taxon>
    </lineage>
</organism>
<evidence type="ECO:0000313" key="3">
    <source>
        <dbReference type="Proteomes" id="UP000590740"/>
    </source>
</evidence>
<dbReference type="PANTHER" id="PTHR36966:SF1">
    <property type="entry name" value="REP-ASSOCIATED TYROSINE TRANSPOSASE"/>
    <property type="match status" value="1"/>
</dbReference>
<feature type="domain" description="Transposase IS200-like" evidence="1">
    <location>
        <begin position="21"/>
        <end position="139"/>
    </location>
</feature>
<name>A0A7W7YG78_9BACT</name>
<dbReference type="AlphaFoldDB" id="A0A7W7YG78"/>
<dbReference type="GO" id="GO:0006313">
    <property type="term" value="P:DNA transposition"/>
    <property type="evidence" value="ECO:0007669"/>
    <property type="project" value="InterPro"/>
</dbReference>
<dbReference type="InterPro" id="IPR036515">
    <property type="entry name" value="Transposase_17_sf"/>
</dbReference>
<reference evidence="2 3" key="1">
    <citation type="submission" date="2020-08" db="EMBL/GenBank/DDBJ databases">
        <title>Genomic Encyclopedia of Type Strains, Phase IV (KMG-IV): sequencing the most valuable type-strain genomes for metagenomic binning, comparative biology and taxonomic classification.</title>
        <authorList>
            <person name="Goeker M."/>
        </authorList>
    </citation>
    <scope>NUCLEOTIDE SEQUENCE [LARGE SCALE GENOMIC DNA]</scope>
    <source>
        <strain evidence="2 3">DSM 12252</strain>
    </source>
</reference>
<dbReference type="RefSeq" id="WP_184344580.1">
    <property type="nucleotide sequence ID" value="NZ_JACHIG010000020.1"/>
</dbReference>
<dbReference type="InterPro" id="IPR002686">
    <property type="entry name" value="Transposase_17"/>
</dbReference>
<comment type="caution">
    <text evidence="2">The sequence shown here is derived from an EMBL/GenBank/DDBJ whole genome shotgun (WGS) entry which is preliminary data.</text>
</comment>
<dbReference type="SUPFAM" id="SSF143422">
    <property type="entry name" value="Transposase IS200-like"/>
    <property type="match status" value="1"/>
</dbReference>
<keyword evidence="3" id="KW-1185">Reference proteome</keyword>